<dbReference type="AlphaFoldDB" id="A0A2J5I1R3"/>
<protein>
    <submittedName>
        <fullName evidence="2">PLAC8-domain-containing protein</fullName>
    </submittedName>
</protein>
<feature type="region of interest" description="Disordered" evidence="1">
    <location>
        <begin position="114"/>
        <end position="136"/>
    </location>
</feature>
<organism evidence="2 3">
    <name type="scientific">Aspergillus taichungensis</name>
    <dbReference type="NCBI Taxonomy" id="482145"/>
    <lineage>
        <taxon>Eukaryota</taxon>
        <taxon>Fungi</taxon>
        <taxon>Dikarya</taxon>
        <taxon>Ascomycota</taxon>
        <taxon>Pezizomycotina</taxon>
        <taxon>Eurotiomycetes</taxon>
        <taxon>Eurotiomycetidae</taxon>
        <taxon>Eurotiales</taxon>
        <taxon>Aspergillaceae</taxon>
        <taxon>Aspergillus</taxon>
        <taxon>Aspergillus subgen. Circumdati</taxon>
    </lineage>
</organism>
<dbReference type="OrthoDB" id="1045822at2759"/>
<sequence length="136" mass="14951">MGGDHGHEWSNSFWDCCSPSGTCFEGFCCPCCLHGKTSSRLRDPALKKGKSMNGDCCIYLLTAYLGFHWVPLMFKRGEIRERFGIKGSGCGDCASAYFCPCCSLMQNEKEVDDQSGRMQAPGGYQPPPAMAYHAPQ</sequence>
<name>A0A2J5I1R3_9EURO</name>
<proteinExistence type="predicted"/>
<dbReference type="Proteomes" id="UP000235023">
    <property type="component" value="Unassembled WGS sequence"/>
</dbReference>
<gene>
    <name evidence="2" type="ORF">BDW42DRAFT_164107</name>
</gene>
<evidence type="ECO:0000256" key="1">
    <source>
        <dbReference type="SAM" id="MobiDB-lite"/>
    </source>
</evidence>
<dbReference type="PANTHER" id="PTHR15907">
    <property type="entry name" value="DUF614 FAMILY PROTEIN-RELATED"/>
    <property type="match status" value="1"/>
</dbReference>
<dbReference type="NCBIfam" id="TIGR01571">
    <property type="entry name" value="A_thal_Cys_rich"/>
    <property type="match status" value="1"/>
</dbReference>
<keyword evidence="3" id="KW-1185">Reference proteome</keyword>
<dbReference type="EMBL" id="KZ559516">
    <property type="protein sequence ID" value="PLN83793.1"/>
    <property type="molecule type" value="Genomic_DNA"/>
</dbReference>
<dbReference type="Pfam" id="PF04749">
    <property type="entry name" value="PLAC8"/>
    <property type="match status" value="1"/>
</dbReference>
<evidence type="ECO:0000313" key="2">
    <source>
        <dbReference type="EMBL" id="PLN83793.1"/>
    </source>
</evidence>
<evidence type="ECO:0000313" key="3">
    <source>
        <dbReference type="Proteomes" id="UP000235023"/>
    </source>
</evidence>
<accession>A0A2J5I1R3</accession>
<dbReference type="InterPro" id="IPR006461">
    <property type="entry name" value="PLAC_motif_containing"/>
</dbReference>
<reference evidence="3" key="1">
    <citation type="submission" date="2017-12" db="EMBL/GenBank/DDBJ databases">
        <authorList>
            <consortium name="DOE Joint Genome Institute"/>
            <person name="Mondo S.J."/>
            <person name="Kjaerbolling I."/>
            <person name="Vesth T.C."/>
            <person name="Frisvad J.C."/>
            <person name="Nybo J.L."/>
            <person name="Theobald S."/>
            <person name="Kuo A."/>
            <person name="Bowyer P."/>
            <person name="Matsuda Y."/>
            <person name="Lyhne E.K."/>
            <person name="Kogle M.E."/>
            <person name="Clum A."/>
            <person name="Lipzen A."/>
            <person name="Salamov A."/>
            <person name="Ngan C.Y."/>
            <person name="Daum C."/>
            <person name="Chiniquy J."/>
            <person name="Barry K."/>
            <person name="LaButti K."/>
            <person name="Haridas S."/>
            <person name="Simmons B.A."/>
            <person name="Magnuson J.K."/>
            <person name="Mortensen U.H."/>
            <person name="Larsen T.O."/>
            <person name="Grigoriev I.V."/>
            <person name="Baker S.E."/>
            <person name="Andersen M.R."/>
            <person name="Nordberg H.P."/>
            <person name="Cantor M.N."/>
            <person name="Hua S.X."/>
        </authorList>
    </citation>
    <scope>NUCLEOTIDE SEQUENCE [LARGE SCALE GENOMIC DNA]</scope>
    <source>
        <strain evidence="3">IBT 19404</strain>
    </source>
</reference>